<dbReference type="PANTHER" id="PTHR45626:SF16">
    <property type="entry name" value="ATP-DEPENDENT HELICASE ULS1"/>
    <property type="match status" value="1"/>
</dbReference>
<dbReference type="InterPro" id="IPR014001">
    <property type="entry name" value="Helicase_ATP-bd"/>
</dbReference>
<feature type="coiled-coil region" evidence="10">
    <location>
        <begin position="289"/>
        <end position="316"/>
    </location>
</feature>
<feature type="region of interest" description="Disordered" evidence="11">
    <location>
        <begin position="1"/>
        <end position="112"/>
    </location>
</feature>
<dbReference type="InterPro" id="IPR001841">
    <property type="entry name" value="Znf_RING"/>
</dbReference>
<keyword evidence="7" id="KW-0862">Zinc</keyword>
<dbReference type="PROSITE" id="PS51192">
    <property type="entry name" value="HELICASE_ATP_BIND_1"/>
    <property type="match status" value="1"/>
</dbReference>
<dbReference type="GO" id="GO:0005634">
    <property type="term" value="C:nucleus"/>
    <property type="evidence" value="ECO:0007669"/>
    <property type="project" value="TreeGrafter"/>
</dbReference>
<feature type="compositionally biased region" description="Basic and acidic residues" evidence="11">
    <location>
        <begin position="141"/>
        <end position="152"/>
    </location>
</feature>
<evidence type="ECO:0000259" key="13">
    <source>
        <dbReference type="PROSITE" id="PS51192"/>
    </source>
</evidence>
<dbReference type="Gene3D" id="3.40.50.300">
    <property type="entry name" value="P-loop containing nucleotide triphosphate hydrolases"/>
    <property type="match status" value="2"/>
</dbReference>
<dbReference type="GO" id="GO:0005737">
    <property type="term" value="C:cytoplasm"/>
    <property type="evidence" value="ECO:0007669"/>
    <property type="project" value="TreeGrafter"/>
</dbReference>
<feature type="compositionally biased region" description="Polar residues" evidence="11">
    <location>
        <begin position="194"/>
        <end position="207"/>
    </location>
</feature>
<dbReference type="AlphaFoldDB" id="A0A9P0QKU1"/>
<dbReference type="GO" id="GO:0008094">
    <property type="term" value="F:ATP-dependent activity, acting on DNA"/>
    <property type="evidence" value="ECO:0007669"/>
    <property type="project" value="TreeGrafter"/>
</dbReference>
<keyword evidence="10" id="KW-0175">Coiled coil</keyword>
<evidence type="ECO:0000256" key="9">
    <source>
        <dbReference type="PROSITE-ProRule" id="PRU00175"/>
    </source>
</evidence>
<evidence type="ECO:0000256" key="11">
    <source>
        <dbReference type="SAM" id="MobiDB-lite"/>
    </source>
</evidence>
<dbReference type="GO" id="GO:0004386">
    <property type="term" value="F:helicase activity"/>
    <property type="evidence" value="ECO:0007669"/>
    <property type="project" value="UniProtKB-KW"/>
</dbReference>
<dbReference type="Gene3D" id="3.30.40.10">
    <property type="entry name" value="Zinc/RING finger domain, C3HC4 (zinc finger)"/>
    <property type="match status" value="1"/>
</dbReference>
<dbReference type="InterPro" id="IPR027370">
    <property type="entry name" value="Znf-RING_euk"/>
</dbReference>
<dbReference type="PROSITE" id="PS50089">
    <property type="entry name" value="ZF_RING_2"/>
    <property type="match status" value="1"/>
</dbReference>
<keyword evidence="6" id="KW-0347">Helicase</keyword>
<feature type="compositionally biased region" description="Polar residues" evidence="11">
    <location>
        <begin position="126"/>
        <end position="138"/>
    </location>
</feature>
<keyword evidence="5" id="KW-0378">Hydrolase</keyword>
<dbReference type="SUPFAM" id="SSF57850">
    <property type="entry name" value="RING/U-box"/>
    <property type="match status" value="1"/>
</dbReference>
<name>A0A9P0QKU1_9ASCO</name>
<feature type="domain" description="Helicase ATP-binding" evidence="13">
    <location>
        <begin position="544"/>
        <end position="744"/>
    </location>
</feature>
<dbReference type="SMART" id="SM00184">
    <property type="entry name" value="RING"/>
    <property type="match status" value="1"/>
</dbReference>
<dbReference type="InterPro" id="IPR038718">
    <property type="entry name" value="SNF2-like_sf"/>
</dbReference>
<dbReference type="InterPro" id="IPR013083">
    <property type="entry name" value="Znf_RING/FYVE/PHD"/>
</dbReference>
<comment type="similarity">
    <text evidence="1">Belongs to the SNF2/RAD54 helicase family.</text>
</comment>
<evidence type="ECO:0000256" key="10">
    <source>
        <dbReference type="SAM" id="Coils"/>
    </source>
</evidence>
<feature type="compositionally biased region" description="Acidic residues" evidence="11">
    <location>
        <begin position="163"/>
        <end position="174"/>
    </location>
</feature>
<dbReference type="Pfam" id="PF13445">
    <property type="entry name" value="zf-RING_UBOX"/>
    <property type="match status" value="1"/>
</dbReference>
<dbReference type="SMART" id="SM00487">
    <property type="entry name" value="DEXDc"/>
    <property type="match status" value="1"/>
</dbReference>
<feature type="compositionally biased region" description="Basic and acidic residues" evidence="11">
    <location>
        <begin position="218"/>
        <end position="237"/>
    </location>
</feature>
<evidence type="ECO:0000256" key="7">
    <source>
        <dbReference type="ARBA" id="ARBA00022833"/>
    </source>
</evidence>
<dbReference type="InterPro" id="IPR017907">
    <property type="entry name" value="Znf_RING_CS"/>
</dbReference>
<proteinExistence type="inferred from homology"/>
<dbReference type="Gene3D" id="3.40.50.10810">
    <property type="entry name" value="Tandem AAA-ATPase domain"/>
    <property type="match status" value="1"/>
</dbReference>
<feature type="region of interest" description="Disordered" evidence="11">
    <location>
        <begin position="125"/>
        <end position="257"/>
    </location>
</feature>
<evidence type="ECO:0000256" key="3">
    <source>
        <dbReference type="ARBA" id="ARBA00022741"/>
    </source>
</evidence>
<evidence type="ECO:0000313" key="16">
    <source>
        <dbReference type="Proteomes" id="UP000837801"/>
    </source>
</evidence>
<dbReference type="Pfam" id="PF00271">
    <property type="entry name" value="Helicase_C"/>
    <property type="match status" value="1"/>
</dbReference>
<evidence type="ECO:0000256" key="4">
    <source>
        <dbReference type="ARBA" id="ARBA00022771"/>
    </source>
</evidence>
<evidence type="ECO:0000259" key="12">
    <source>
        <dbReference type="PROSITE" id="PS50089"/>
    </source>
</evidence>
<reference evidence="15" key="1">
    <citation type="submission" date="2022-03" db="EMBL/GenBank/DDBJ databases">
        <authorList>
            <person name="Legras J.-L."/>
            <person name="Devillers H."/>
            <person name="Grondin C."/>
        </authorList>
    </citation>
    <scope>NUCLEOTIDE SEQUENCE</scope>
    <source>
        <strain evidence="15">CLIB 1423</strain>
    </source>
</reference>
<evidence type="ECO:0000256" key="6">
    <source>
        <dbReference type="ARBA" id="ARBA00022806"/>
    </source>
</evidence>
<dbReference type="GO" id="GO:0016787">
    <property type="term" value="F:hydrolase activity"/>
    <property type="evidence" value="ECO:0007669"/>
    <property type="project" value="UniProtKB-KW"/>
</dbReference>
<dbReference type="GO" id="GO:0008270">
    <property type="term" value="F:zinc ion binding"/>
    <property type="evidence" value="ECO:0007669"/>
    <property type="project" value="UniProtKB-KW"/>
</dbReference>
<dbReference type="GO" id="GO:0000724">
    <property type="term" value="P:double-strand break repair via homologous recombination"/>
    <property type="evidence" value="ECO:0007669"/>
    <property type="project" value="TreeGrafter"/>
</dbReference>
<keyword evidence="16" id="KW-1185">Reference proteome</keyword>
<evidence type="ECO:0000313" key="15">
    <source>
        <dbReference type="EMBL" id="CAH2350480.1"/>
    </source>
</evidence>
<evidence type="ECO:0000256" key="8">
    <source>
        <dbReference type="ARBA" id="ARBA00022840"/>
    </source>
</evidence>
<comment type="caution">
    <text evidence="15">The sequence shown here is derived from an EMBL/GenBank/DDBJ whole genome shotgun (WGS) entry which is preliminary data.</text>
</comment>
<dbReference type="Pfam" id="PF00176">
    <property type="entry name" value="SNF2-rel_dom"/>
    <property type="match status" value="1"/>
</dbReference>
<dbReference type="InterPro" id="IPR049730">
    <property type="entry name" value="SNF2/RAD54-like_C"/>
</dbReference>
<dbReference type="InterPro" id="IPR050628">
    <property type="entry name" value="SNF2_RAD54_helicase_TF"/>
</dbReference>
<dbReference type="CDD" id="cd18793">
    <property type="entry name" value="SF2_C_SNF"/>
    <property type="match status" value="1"/>
</dbReference>
<dbReference type="PROSITE" id="PS51194">
    <property type="entry name" value="HELICASE_CTER"/>
    <property type="match status" value="1"/>
</dbReference>
<evidence type="ECO:0000256" key="1">
    <source>
        <dbReference type="ARBA" id="ARBA00007025"/>
    </source>
</evidence>
<protein>
    <submittedName>
        <fullName evidence="15">Uncharacterized protein</fullName>
    </submittedName>
</protein>
<feature type="domain" description="RING-type" evidence="12">
    <location>
        <begin position="924"/>
        <end position="976"/>
    </location>
</feature>
<evidence type="ECO:0000256" key="2">
    <source>
        <dbReference type="ARBA" id="ARBA00022723"/>
    </source>
</evidence>
<feature type="domain" description="Helicase C-terminal" evidence="14">
    <location>
        <begin position="1043"/>
        <end position="1201"/>
    </location>
</feature>
<dbReference type="CDD" id="cd23136">
    <property type="entry name" value="RING-HC_ULS1-like"/>
    <property type="match status" value="1"/>
</dbReference>
<feature type="coiled-coil region" evidence="10">
    <location>
        <begin position="351"/>
        <end position="392"/>
    </location>
</feature>
<accession>A0A9P0QKU1</accession>
<keyword evidence="2" id="KW-0479">Metal-binding</keyword>
<dbReference type="GO" id="GO:0005524">
    <property type="term" value="F:ATP binding"/>
    <property type="evidence" value="ECO:0007669"/>
    <property type="project" value="UniProtKB-KW"/>
</dbReference>
<dbReference type="Proteomes" id="UP000837801">
    <property type="component" value="Unassembled WGS sequence"/>
</dbReference>
<organism evidence="15 16">
    <name type="scientific">[Candida] railenensis</name>
    <dbReference type="NCBI Taxonomy" id="45579"/>
    <lineage>
        <taxon>Eukaryota</taxon>
        <taxon>Fungi</taxon>
        <taxon>Dikarya</taxon>
        <taxon>Ascomycota</taxon>
        <taxon>Saccharomycotina</taxon>
        <taxon>Pichiomycetes</taxon>
        <taxon>Debaryomycetaceae</taxon>
        <taxon>Kurtzmaniella</taxon>
    </lineage>
</organism>
<dbReference type="InterPro" id="IPR000330">
    <property type="entry name" value="SNF2_N"/>
</dbReference>
<dbReference type="OrthoDB" id="423559at2759"/>
<dbReference type="SMART" id="SM00490">
    <property type="entry name" value="HELICc"/>
    <property type="match status" value="1"/>
</dbReference>
<dbReference type="InterPro" id="IPR027417">
    <property type="entry name" value="P-loop_NTPase"/>
</dbReference>
<dbReference type="InterPro" id="IPR001650">
    <property type="entry name" value="Helicase_C-like"/>
</dbReference>
<evidence type="ECO:0000256" key="5">
    <source>
        <dbReference type="ARBA" id="ARBA00022801"/>
    </source>
</evidence>
<dbReference type="SUPFAM" id="SSF52540">
    <property type="entry name" value="P-loop containing nucleoside triphosphate hydrolases"/>
    <property type="match status" value="2"/>
</dbReference>
<feature type="compositionally biased region" description="Polar residues" evidence="11">
    <location>
        <begin position="54"/>
        <end position="71"/>
    </location>
</feature>
<evidence type="ECO:0000259" key="14">
    <source>
        <dbReference type="PROSITE" id="PS51194"/>
    </source>
</evidence>
<feature type="compositionally biased region" description="Basic and acidic residues" evidence="11">
    <location>
        <begin position="102"/>
        <end position="112"/>
    </location>
</feature>
<gene>
    <name evidence="15" type="ORF">CLIB1423_01S11056</name>
</gene>
<feature type="compositionally biased region" description="Polar residues" evidence="11">
    <location>
        <begin position="1"/>
        <end position="14"/>
    </location>
</feature>
<dbReference type="PANTHER" id="PTHR45626">
    <property type="entry name" value="TRANSCRIPTION TERMINATION FACTOR 2-RELATED"/>
    <property type="match status" value="1"/>
</dbReference>
<dbReference type="CDD" id="cd18008">
    <property type="entry name" value="DEXDc_SHPRH-like"/>
    <property type="match status" value="1"/>
</dbReference>
<feature type="compositionally biased region" description="Polar residues" evidence="11">
    <location>
        <begin position="240"/>
        <end position="251"/>
    </location>
</feature>
<keyword evidence="8" id="KW-0067">ATP-binding</keyword>
<keyword evidence="4 9" id="KW-0863">Zinc-finger</keyword>
<keyword evidence="3" id="KW-0547">Nucleotide-binding</keyword>
<sequence length="1214" mass="137752">MAMTSMVPSSNVVYLSSEDEEEEDDFSKLPGIQRPESLGIQPSSGGNRLVGLKSSISSGSWNGIDKNSSRGIPQPVIYKKETQEGDSEGISSGMSLPAARTSIEEQENKFDREIAVPKSVIKHLNSLKNGANRKSPSVESLDMKKEPKKEAVIPDDAMVIDVDSVDEDQDENEDKDDKSVKMPAKLESVEPISEASQNGSAYQSKSGSPGYGLLFPKAEFESKVGSTSEHDSQDIKPSHTIGSDVNTSTVNDALKESDDDDDDIVILAPEDAAKHSFKKSSFEGRPNNRYAHEAHLRELQERRQRQERELQMRFNQPVDAPHWGPDHVPTDVVQQNLVHLQSRLDICRAEKRNVQSEFERYNVEKSRATERKSNLATELENYNDERTELLAHSSSSNNNQDRIIVLDSQIRQKAREMFELDSFISRCHTMLQSLGNRYHLIISNIRTFETKFVQLQMNQNNPMAQPSSMIDIDERNGEVLRQNLMGFANNVYSSQSDSNDLQSLLNNIQPEEEEVTEEGLEKTPAEMTITLLKHQRMGLSWMMRMENSKAKGGILADDMGLGKTVQAIALMLAHKPEDENSKTTLVVAPVSLLRQWAAEISSKIKPEFSMKIAIYHGIAKKNLSRAKDLFAYDVVLTSYGTLSSEWKKHYKEPLENARISKQQNVIPEYRSGGLSYVSPFYDHSSNASFNRIILDEAQAIKNKLAIASKAVHLIKSTYRFCMSGTPIQNNVEELFPLLRFLRIRPYNDELKFRHTFILPLRAKDDYDDVERNPALQKLRALLRAILLRRNKKTLIDGKPILNLPEKHVEEVKTEMQNEEREYYKDLEDQTKRAAAKMLEEEHLSYSNILVLLLRLRQACCHSFLVEIGKLNKIENKELEEGKLSGKLDWKKMYDSVMQFSPGVVERIQEDVGDSDTKESSAFSCPICFDVLGYESVILFPGCGHMICKNCIENFFERYEDGDNPEGRRTAKCLTCSSSPTIVKEDNLIDYNMFHKVHSDKLSKGEVLEYFEAPSAKKTSSSQKILKLVAAKGGRFTPSAKMKECMKLIKKINSENPGEKIIIFSQFLVLFDLMKLTLQNENISFLRYDGSMSIEDKNATIKRFYQEEDTKVLLLSLRAGNVGLTLTCASHVIIMDPFWNPFVEEQAQDRAHRIGQQREVFVHRLLIPDTVENRIMELQTQKKELIASAMNDEGMKNVSRLGRQELGFLFGLNSL</sequence>
<dbReference type="PROSITE" id="PS00518">
    <property type="entry name" value="ZF_RING_1"/>
    <property type="match status" value="1"/>
</dbReference>
<dbReference type="EMBL" id="CAKXYY010000001">
    <property type="protein sequence ID" value="CAH2350480.1"/>
    <property type="molecule type" value="Genomic_DNA"/>
</dbReference>